<dbReference type="InterPro" id="IPR001387">
    <property type="entry name" value="Cro/C1-type_HTH"/>
</dbReference>
<proteinExistence type="inferred from homology"/>
<name>A0A365GZ56_9ACTN</name>
<evidence type="ECO:0000259" key="9">
    <source>
        <dbReference type="PROSITE" id="PS51755"/>
    </source>
</evidence>
<dbReference type="Gene3D" id="1.25.40.10">
    <property type="entry name" value="Tetratricopeptide repeat domain"/>
    <property type="match status" value="3"/>
</dbReference>
<evidence type="ECO:0000256" key="4">
    <source>
        <dbReference type="ARBA" id="ARBA00023163"/>
    </source>
</evidence>
<dbReference type="CDD" id="cd00093">
    <property type="entry name" value="HTH_XRE"/>
    <property type="match status" value="1"/>
</dbReference>
<dbReference type="InterPro" id="IPR010982">
    <property type="entry name" value="Lambda_DNA-bd_dom_sf"/>
</dbReference>
<dbReference type="CDD" id="cd15831">
    <property type="entry name" value="BTAD"/>
    <property type="match status" value="1"/>
</dbReference>
<dbReference type="SMART" id="SM00530">
    <property type="entry name" value="HTH_XRE"/>
    <property type="match status" value="1"/>
</dbReference>
<feature type="region of interest" description="Disordered" evidence="7">
    <location>
        <begin position="331"/>
        <end position="350"/>
    </location>
</feature>
<dbReference type="SMART" id="SM00862">
    <property type="entry name" value="Trans_reg_C"/>
    <property type="match status" value="1"/>
</dbReference>
<dbReference type="InterPro" id="IPR005158">
    <property type="entry name" value="BTAD"/>
</dbReference>
<dbReference type="SMART" id="SM00028">
    <property type="entry name" value="TPR"/>
    <property type="match status" value="8"/>
</dbReference>
<dbReference type="Pfam" id="PF13424">
    <property type="entry name" value="TPR_12"/>
    <property type="match status" value="3"/>
</dbReference>
<dbReference type="AlphaFoldDB" id="A0A365GZ56"/>
<accession>A0A365GZ56</accession>
<dbReference type="Pfam" id="PF13560">
    <property type="entry name" value="HTH_31"/>
    <property type="match status" value="1"/>
</dbReference>
<reference evidence="10 11" key="1">
    <citation type="submission" date="2018-06" db="EMBL/GenBank/DDBJ databases">
        <title>Actinomadura craniellae sp. nov. isolated from marine sponge Craniella sp.</title>
        <authorList>
            <person name="Li L."/>
            <person name="Xu Q.H."/>
            <person name="Lin H.W."/>
            <person name="Lu Y.H."/>
        </authorList>
    </citation>
    <scope>NUCLEOTIDE SEQUENCE [LARGE SCALE GENOMIC DNA]</scope>
    <source>
        <strain evidence="10 11">LHW63021</strain>
    </source>
</reference>
<keyword evidence="11" id="KW-1185">Reference proteome</keyword>
<keyword evidence="4" id="KW-0804">Transcription</keyword>
<dbReference type="SUPFAM" id="SSF47413">
    <property type="entry name" value="lambda repressor-like DNA-binding domains"/>
    <property type="match status" value="1"/>
</dbReference>
<dbReference type="SMART" id="SM01043">
    <property type="entry name" value="BTAD"/>
    <property type="match status" value="1"/>
</dbReference>
<feature type="repeat" description="TPR" evidence="5">
    <location>
        <begin position="792"/>
        <end position="825"/>
    </location>
</feature>
<dbReference type="EMBL" id="QLYX01000015">
    <property type="protein sequence ID" value="RAY12107.1"/>
    <property type="molecule type" value="Genomic_DNA"/>
</dbReference>
<keyword evidence="2" id="KW-0805">Transcription regulation</keyword>
<comment type="caution">
    <text evidence="10">The sequence shown here is derived from an EMBL/GenBank/DDBJ whole genome shotgun (WGS) entry which is preliminary data.</text>
</comment>
<dbReference type="GO" id="GO:0006355">
    <property type="term" value="P:regulation of DNA-templated transcription"/>
    <property type="evidence" value="ECO:0007669"/>
    <property type="project" value="InterPro"/>
</dbReference>
<evidence type="ECO:0000256" key="6">
    <source>
        <dbReference type="PROSITE-ProRule" id="PRU01091"/>
    </source>
</evidence>
<dbReference type="GO" id="GO:0043531">
    <property type="term" value="F:ADP binding"/>
    <property type="evidence" value="ECO:0007669"/>
    <property type="project" value="InterPro"/>
</dbReference>
<evidence type="ECO:0000256" key="7">
    <source>
        <dbReference type="SAM" id="MobiDB-lite"/>
    </source>
</evidence>
<gene>
    <name evidence="10" type="ORF">DPM19_27635</name>
</gene>
<evidence type="ECO:0000256" key="3">
    <source>
        <dbReference type="ARBA" id="ARBA00023125"/>
    </source>
</evidence>
<dbReference type="Gene3D" id="1.10.10.10">
    <property type="entry name" value="Winged helix-like DNA-binding domain superfamily/Winged helix DNA-binding domain"/>
    <property type="match status" value="1"/>
</dbReference>
<dbReference type="Pfam" id="PF03704">
    <property type="entry name" value="BTAD"/>
    <property type="match status" value="1"/>
</dbReference>
<dbReference type="GO" id="GO:0003677">
    <property type="term" value="F:DNA binding"/>
    <property type="evidence" value="ECO:0007669"/>
    <property type="project" value="UniProtKB-UniRule"/>
</dbReference>
<dbReference type="InterPro" id="IPR016032">
    <property type="entry name" value="Sig_transdc_resp-reg_C-effctor"/>
</dbReference>
<evidence type="ECO:0000259" key="8">
    <source>
        <dbReference type="PROSITE" id="PS50943"/>
    </source>
</evidence>
<dbReference type="PROSITE" id="PS51755">
    <property type="entry name" value="OMPR_PHOB"/>
    <property type="match status" value="1"/>
</dbReference>
<dbReference type="GO" id="GO:0000160">
    <property type="term" value="P:phosphorelay signal transduction system"/>
    <property type="evidence" value="ECO:0007669"/>
    <property type="project" value="InterPro"/>
</dbReference>
<dbReference type="PRINTS" id="PR00364">
    <property type="entry name" value="DISEASERSIST"/>
</dbReference>
<feature type="DNA-binding region" description="OmpR/PhoB-type" evidence="6">
    <location>
        <begin position="72"/>
        <end position="173"/>
    </location>
</feature>
<dbReference type="Proteomes" id="UP000251891">
    <property type="component" value="Unassembled WGS sequence"/>
</dbReference>
<keyword evidence="3 6" id="KW-0238">DNA-binding</keyword>
<dbReference type="Pfam" id="PF12862">
    <property type="entry name" value="ANAPC5"/>
    <property type="match status" value="1"/>
</dbReference>
<dbReference type="InterPro" id="IPR019734">
    <property type="entry name" value="TPR_rpt"/>
</dbReference>
<evidence type="ECO:0000313" key="11">
    <source>
        <dbReference type="Proteomes" id="UP000251891"/>
    </source>
</evidence>
<dbReference type="Pfam" id="PF00486">
    <property type="entry name" value="Trans_reg_C"/>
    <property type="match status" value="1"/>
</dbReference>
<dbReference type="SUPFAM" id="SSF46894">
    <property type="entry name" value="C-terminal effector domain of the bipartite response regulators"/>
    <property type="match status" value="1"/>
</dbReference>
<organism evidence="10 11">
    <name type="scientific">Actinomadura craniellae</name>
    <dbReference type="NCBI Taxonomy" id="2231787"/>
    <lineage>
        <taxon>Bacteria</taxon>
        <taxon>Bacillati</taxon>
        <taxon>Actinomycetota</taxon>
        <taxon>Actinomycetes</taxon>
        <taxon>Streptosporangiales</taxon>
        <taxon>Thermomonosporaceae</taxon>
        <taxon>Actinomadura</taxon>
    </lineage>
</organism>
<evidence type="ECO:0000256" key="5">
    <source>
        <dbReference type="PROSITE-ProRule" id="PRU00339"/>
    </source>
</evidence>
<dbReference type="PANTHER" id="PTHR35807">
    <property type="entry name" value="TRANSCRIPTIONAL REGULATOR REDD-RELATED"/>
    <property type="match status" value="1"/>
</dbReference>
<dbReference type="Gene3D" id="1.10.260.40">
    <property type="entry name" value="lambda repressor-like DNA-binding domains"/>
    <property type="match status" value="1"/>
</dbReference>
<comment type="similarity">
    <text evidence="1">Belongs to the AfsR/DnrI/RedD regulatory family.</text>
</comment>
<dbReference type="InterPro" id="IPR051677">
    <property type="entry name" value="AfsR-DnrI-RedD_regulator"/>
</dbReference>
<dbReference type="SUPFAM" id="SSF52540">
    <property type="entry name" value="P-loop containing nucleoside triphosphate hydrolases"/>
    <property type="match status" value="1"/>
</dbReference>
<evidence type="ECO:0000256" key="2">
    <source>
        <dbReference type="ARBA" id="ARBA00023015"/>
    </source>
</evidence>
<dbReference type="InterPro" id="IPR001867">
    <property type="entry name" value="OmpR/PhoB-type_DNA-bd"/>
</dbReference>
<dbReference type="SUPFAM" id="SSF48452">
    <property type="entry name" value="TPR-like"/>
    <property type="match status" value="3"/>
</dbReference>
<dbReference type="RefSeq" id="WP_111870974.1">
    <property type="nucleotide sequence ID" value="NZ_QLYX01000015.1"/>
</dbReference>
<dbReference type="Gene3D" id="3.40.50.300">
    <property type="entry name" value="P-loop containing nucleotide triphosphate hydrolases"/>
    <property type="match status" value="1"/>
</dbReference>
<dbReference type="PROSITE" id="PS50005">
    <property type="entry name" value="TPR"/>
    <property type="match status" value="1"/>
</dbReference>
<dbReference type="InterPro" id="IPR011990">
    <property type="entry name" value="TPR-like_helical_dom_sf"/>
</dbReference>
<dbReference type="InterPro" id="IPR027417">
    <property type="entry name" value="P-loop_NTPase"/>
</dbReference>
<keyword evidence="5" id="KW-0802">TPR repeat</keyword>
<protein>
    <submittedName>
        <fullName evidence="10">SARP family transcriptional regulator</fullName>
    </submittedName>
</protein>
<dbReference type="PROSITE" id="PS50943">
    <property type="entry name" value="HTH_CROC1"/>
    <property type="match status" value="1"/>
</dbReference>
<dbReference type="InterPro" id="IPR026000">
    <property type="entry name" value="Apc5_dom"/>
</dbReference>
<dbReference type="CDD" id="cd00383">
    <property type="entry name" value="trans_reg_C"/>
    <property type="match status" value="1"/>
</dbReference>
<dbReference type="PANTHER" id="PTHR35807:SF1">
    <property type="entry name" value="TRANSCRIPTIONAL REGULATOR REDD"/>
    <property type="match status" value="1"/>
</dbReference>
<dbReference type="OrthoDB" id="5521887at2"/>
<evidence type="ECO:0000313" key="10">
    <source>
        <dbReference type="EMBL" id="RAY12107.1"/>
    </source>
</evidence>
<feature type="domain" description="HTH cro/C1-type" evidence="8">
    <location>
        <begin position="12"/>
        <end position="68"/>
    </location>
</feature>
<dbReference type="InterPro" id="IPR036388">
    <property type="entry name" value="WH-like_DNA-bd_sf"/>
</dbReference>
<evidence type="ECO:0000256" key="1">
    <source>
        <dbReference type="ARBA" id="ARBA00005820"/>
    </source>
</evidence>
<feature type="domain" description="OmpR/PhoB-type" evidence="9">
    <location>
        <begin position="72"/>
        <end position="173"/>
    </location>
</feature>
<sequence length="1125" mass="121275">MTDGPESFGELVRAGRIRMRLTQRQLASRAGVSVRTVRHIEQGQVRRPRPESVRRLAAVLGLDGADPLPAADDPPTGGGSGAAGLLVAVLGPLAVHRDGVPVDVGPAKQRALLGLLALQPGHVVGQAEIIDVLWGDDPPDSCRNLVHTYITRLRKVLGSQAIVRDRAGYTLAGAAGDRLDLARFDGLVARADAARRQEPAVAADLYGDALAYWRGAVLADLPVRLHQHPAAVAVARRRVAAALAHADLAIEQGGHDRAVEQLWRLLEQEPLHEGLHAKLMTALAGSGQQTAALRVFEGLRVRLSDELGVSPGAEVQEAHLRVLQAREPVAAQPRARSGRPVPAQLPADVPAFTGRRSPLERLDAGLGQGGTAILLIVGSAGVGKTALAVHWAHRVRERFPDGQLYVDLRGYDSSQPLRPIRALTLILRSLGVPAARVPTGLDEAAGLYRSLLAERRVLIVLDNCNGVDQVRPLLLGAAGCAVVITSRNRLGGLVAREGAHRIVLHPLPHGEAVALLTAAMGRRPVQSGAVAELARLCAYLPLAMRVSAANLDNDPHRSVADYVAELTEGNRLAALQVDGDSQSSVRVAFDLSYEALPAEIRRSFRLLGLIPGPDFTVETVAALAAVPAARAERALAHLAAVHLLQQHAPGRYAFHDLLRLYAGERARTEDGPEERRAAVDRLHGWYLGTAASAADLLDSDRPRFVQAAAGLPRGGPRPATAAEAVAWLEAERANLIAAITASAEQRRHLQTWQLALVLAQFFFTRGYVHDWIDTHGLALAAARELGDRRVEAEILRQLGLAYWRSGQLPQALEHHRRALAMDRAGADLQGEAKTLNHLGFIFDRTGRAAEALGHQQRSADLYRQVDDRWGEGRALIGVGNAHRQLGSPRESLHHFQEALAVNREVRDRWGEGMALAGIGYACIHLDRHPEALTRFDEATALTREVGDRTGESLALAGRGLAHLVAGRPARAMDDFQHALTLTRDTGDRWTESLALTGKGMAQLATGGYAEAMSDFAYLLALTRDTGDRWCESFALAGLGHVNRHFGRHDQAIAQYRRALECAREVGNQGVQAQILSGIADAYRAMGDRDQALLHSRYARSAAHRAGDRPETLRFQAGADDIRADP</sequence>